<dbReference type="GO" id="GO:0030488">
    <property type="term" value="P:tRNA methylation"/>
    <property type="evidence" value="ECO:0007669"/>
    <property type="project" value="TreeGrafter"/>
</dbReference>
<dbReference type="Pfam" id="PF10396">
    <property type="entry name" value="TrmE_N"/>
    <property type="match status" value="1"/>
</dbReference>
<dbReference type="SUPFAM" id="SSF116878">
    <property type="entry name" value="TrmE connector domain"/>
    <property type="match status" value="1"/>
</dbReference>
<dbReference type="EMBL" id="SDOX01000183">
    <property type="protein sequence ID" value="TFJ80108.1"/>
    <property type="molecule type" value="Genomic_DNA"/>
</dbReference>
<dbReference type="NCBIfam" id="NF003661">
    <property type="entry name" value="PRK05291.1-3"/>
    <property type="match status" value="1"/>
</dbReference>
<comment type="caution">
    <text evidence="6">The sequence shown here is derived from an EMBL/GenBank/DDBJ whole genome shotgun (WGS) entry which is preliminary data.</text>
</comment>
<dbReference type="NCBIfam" id="TIGR00231">
    <property type="entry name" value="small_GTP"/>
    <property type="match status" value="1"/>
</dbReference>
<dbReference type="Pfam" id="PF12631">
    <property type="entry name" value="MnmE_helical"/>
    <property type="match status" value="1"/>
</dbReference>
<dbReference type="Gene3D" id="3.30.1360.120">
    <property type="entry name" value="Probable tRNA modification gtpase trme, domain 1"/>
    <property type="match status" value="1"/>
</dbReference>
<dbReference type="HAMAP" id="MF_00379">
    <property type="entry name" value="GTPase_MnmE"/>
    <property type="match status" value="1"/>
</dbReference>
<evidence type="ECO:0000313" key="7">
    <source>
        <dbReference type="Proteomes" id="UP000355283"/>
    </source>
</evidence>
<evidence type="ECO:0000259" key="5">
    <source>
        <dbReference type="PROSITE" id="PS51709"/>
    </source>
</evidence>
<name>A0A4D9CTT5_9STRA</name>
<dbReference type="InterPro" id="IPR025867">
    <property type="entry name" value="MnmE_helical"/>
</dbReference>
<dbReference type="InterPro" id="IPR004520">
    <property type="entry name" value="GTPase_MnmE"/>
</dbReference>
<organism evidence="6 7">
    <name type="scientific">Nannochloropsis salina CCMP1776</name>
    <dbReference type="NCBI Taxonomy" id="1027361"/>
    <lineage>
        <taxon>Eukaryota</taxon>
        <taxon>Sar</taxon>
        <taxon>Stramenopiles</taxon>
        <taxon>Ochrophyta</taxon>
        <taxon>Eustigmatophyceae</taxon>
        <taxon>Eustigmatales</taxon>
        <taxon>Monodopsidaceae</taxon>
        <taxon>Microchloropsis</taxon>
        <taxon>Microchloropsis salina</taxon>
    </lineage>
</organism>
<comment type="similarity">
    <text evidence="1">Belongs to the TRAFAC class TrmE-Era-EngA-EngB-Septin-like GTPase superfamily. TrmE GTPase family.</text>
</comment>
<dbReference type="PANTHER" id="PTHR42714:SF2">
    <property type="entry name" value="TRNA MODIFICATION GTPASE GTPBP3, MITOCHONDRIAL"/>
    <property type="match status" value="1"/>
</dbReference>
<evidence type="ECO:0000256" key="1">
    <source>
        <dbReference type="ARBA" id="ARBA00011043"/>
    </source>
</evidence>
<dbReference type="InterPro" id="IPR031168">
    <property type="entry name" value="G_TrmE"/>
</dbReference>
<dbReference type="InterPro" id="IPR018948">
    <property type="entry name" value="GTP-bd_TrmE_N"/>
</dbReference>
<evidence type="ECO:0000256" key="3">
    <source>
        <dbReference type="ARBA" id="ARBA00022741"/>
    </source>
</evidence>
<dbReference type="InterPro" id="IPR027417">
    <property type="entry name" value="P-loop_NTPase"/>
</dbReference>
<protein>
    <recommendedName>
        <fullName evidence="5">TrmE-type G domain-containing protein</fullName>
    </recommendedName>
</protein>
<dbReference type="InterPro" id="IPR003593">
    <property type="entry name" value="AAA+_ATPase"/>
</dbReference>
<sequence>MDSHSGHSSAPFPAPRMASLRKLYSPVGQEALDQAIVLWLPGPRSFTGEDTVELHCHGSRAVVQGVTEALLALDKGGKARVRLAEPGEFTERAFANGRMDLTEVEGLADLIAADTAAQRKQALKQMGGALRQTYEGWREELKVCLAHTEAVIDFGDDELDVDEAAYDAIRPRVRRLSEEMRRHLADGGRGEVIRAGIRVAIVGPPNAGKSTMLNTLARRPAAIVSPAAGTTRDVVEVQLDVGGLPVLVSDTAGIREAARDPVEQEGIRRAREAAGRAQLTVLVLDAAEVLGREAFASLAGVGPFLKDAPPEDLETVLRAVGGDAGALLVLNKRDTVEGEHLLEQLRCAGAGKGGTSTAAYLVSLSTGEGVEEMLAGLQARLEEVFDKDGTDDERAEAPVITRARHRVHVERCLEALTASMGEQGLGLDVAAEELRIASTELGRITGAVDVEEVLDVIFRDFCIGK</sequence>
<dbReference type="CDD" id="cd04164">
    <property type="entry name" value="trmE"/>
    <property type="match status" value="1"/>
</dbReference>
<feature type="domain" description="TrmE-type G" evidence="5">
    <location>
        <begin position="196"/>
        <end position="382"/>
    </location>
</feature>
<dbReference type="InterPro" id="IPR006073">
    <property type="entry name" value="GTP-bd"/>
</dbReference>
<dbReference type="InterPro" id="IPR027266">
    <property type="entry name" value="TrmE/GcvT-like"/>
</dbReference>
<dbReference type="PROSITE" id="PS51709">
    <property type="entry name" value="G_TRME"/>
    <property type="match status" value="1"/>
</dbReference>
<evidence type="ECO:0000256" key="4">
    <source>
        <dbReference type="ARBA" id="ARBA00023134"/>
    </source>
</evidence>
<keyword evidence="4" id="KW-0342">GTP-binding</keyword>
<dbReference type="GO" id="GO:0003924">
    <property type="term" value="F:GTPase activity"/>
    <property type="evidence" value="ECO:0007669"/>
    <property type="project" value="InterPro"/>
</dbReference>
<reference evidence="6 7" key="1">
    <citation type="submission" date="2019-01" db="EMBL/GenBank/DDBJ databases">
        <title>Nuclear Genome Assembly of the Microalgal Biofuel strain Nannochloropsis salina CCMP1776.</title>
        <authorList>
            <person name="Hovde B."/>
        </authorList>
    </citation>
    <scope>NUCLEOTIDE SEQUENCE [LARGE SCALE GENOMIC DNA]</scope>
    <source>
        <strain evidence="6 7">CCMP1776</strain>
    </source>
</reference>
<dbReference type="CDD" id="cd14858">
    <property type="entry name" value="TrmE_N"/>
    <property type="match status" value="1"/>
</dbReference>
<dbReference type="OrthoDB" id="188276at2759"/>
<accession>A0A4D9CTT5</accession>
<proteinExistence type="inferred from homology"/>
<gene>
    <name evidence="6" type="ORF">NSK_008665</name>
</gene>
<evidence type="ECO:0000313" key="6">
    <source>
        <dbReference type="EMBL" id="TFJ80108.1"/>
    </source>
</evidence>
<dbReference type="Gene3D" id="3.40.50.300">
    <property type="entry name" value="P-loop containing nucleotide triphosphate hydrolases"/>
    <property type="match status" value="1"/>
</dbReference>
<keyword evidence="2" id="KW-0819">tRNA processing</keyword>
<dbReference type="Gene3D" id="1.20.120.430">
    <property type="entry name" value="tRNA modification GTPase MnmE domain 2"/>
    <property type="match status" value="1"/>
</dbReference>
<evidence type="ECO:0000256" key="2">
    <source>
        <dbReference type="ARBA" id="ARBA00022694"/>
    </source>
</evidence>
<dbReference type="SUPFAM" id="SSF52540">
    <property type="entry name" value="P-loop containing nucleoside triphosphate hydrolases"/>
    <property type="match status" value="1"/>
</dbReference>
<keyword evidence="3" id="KW-0547">Nucleotide-binding</keyword>
<dbReference type="GO" id="GO:0005737">
    <property type="term" value="C:cytoplasm"/>
    <property type="evidence" value="ECO:0007669"/>
    <property type="project" value="TreeGrafter"/>
</dbReference>
<dbReference type="Proteomes" id="UP000355283">
    <property type="component" value="Unassembled WGS sequence"/>
</dbReference>
<dbReference type="SMART" id="SM00382">
    <property type="entry name" value="AAA"/>
    <property type="match status" value="1"/>
</dbReference>
<dbReference type="Pfam" id="PF01926">
    <property type="entry name" value="MMR_HSR1"/>
    <property type="match status" value="1"/>
</dbReference>
<dbReference type="GO" id="GO:0005525">
    <property type="term" value="F:GTP binding"/>
    <property type="evidence" value="ECO:0007669"/>
    <property type="project" value="UniProtKB-KW"/>
</dbReference>
<dbReference type="InterPro" id="IPR027368">
    <property type="entry name" value="MnmE_dom2"/>
</dbReference>
<keyword evidence="7" id="KW-1185">Reference proteome</keyword>
<dbReference type="AlphaFoldDB" id="A0A4D9CTT5"/>
<dbReference type="PANTHER" id="PTHR42714">
    <property type="entry name" value="TRNA MODIFICATION GTPASE GTPBP3"/>
    <property type="match status" value="1"/>
</dbReference>
<dbReference type="GO" id="GO:0002098">
    <property type="term" value="P:tRNA wobble uridine modification"/>
    <property type="evidence" value="ECO:0007669"/>
    <property type="project" value="TreeGrafter"/>
</dbReference>
<dbReference type="InterPro" id="IPR005225">
    <property type="entry name" value="Small_GTP-bd"/>
</dbReference>